<proteinExistence type="predicted"/>
<dbReference type="AlphaFoldDB" id="A0A1I0MGE1"/>
<evidence type="ECO:0000313" key="2">
    <source>
        <dbReference type="EMBL" id="SEV87372.1"/>
    </source>
</evidence>
<keyword evidence="3" id="KW-1185">Reference proteome</keyword>
<dbReference type="OrthoDB" id="7745385at2"/>
<keyword evidence="1" id="KW-1133">Transmembrane helix</keyword>
<evidence type="ECO:0008006" key="4">
    <source>
        <dbReference type="Google" id="ProtNLM"/>
    </source>
</evidence>
<evidence type="ECO:0000313" key="3">
    <source>
        <dbReference type="Proteomes" id="UP000199650"/>
    </source>
</evidence>
<protein>
    <recommendedName>
        <fullName evidence="4">NfeD-like C-terminal, partner-binding</fullName>
    </recommendedName>
</protein>
<keyword evidence="1" id="KW-0472">Membrane</keyword>
<accession>A0A1I0MGE1</accession>
<name>A0A1I0MGE1_9RHOB</name>
<reference evidence="2 3" key="1">
    <citation type="submission" date="2016-10" db="EMBL/GenBank/DDBJ databases">
        <authorList>
            <person name="de Groot N.N."/>
        </authorList>
    </citation>
    <scope>NUCLEOTIDE SEQUENCE [LARGE SCALE GENOMIC DNA]</scope>
    <source>
        <strain evidence="2 3">DSM 29439</strain>
    </source>
</reference>
<feature type="transmembrane region" description="Helical" evidence="1">
    <location>
        <begin position="6"/>
        <end position="23"/>
    </location>
</feature>
<dbReference type="Proteomes" id="UP000199650">
    <property type="component" value="Unassembled WGS sequence"/>
</dbReference>
<gene>
    <name evidence="2" type="ORF">SAMN05444851_0009</name>
</gene>
<organism evidence="2 3">
    <name type="scientific">Aliiroseovarius sediminilitoris</name>
    <dbReference type="NCBI Taxonomy" id="1173584"/>
    <lineage>
        <taxon>Bacteria</taxon>
        <taxon>Pseudomonadati</taxon>
        <taxon>Pseudomonadota</taxon>
        <taxon>Alphaproteobacteria</taxon>
        <taxon>Rhodobacterales</taxon>
        <taxon>Paracoccaceae</taxon>
        <taxon>Aliiroseovarius</taxon>
    </lineage>
</organism>
<feature type="transmembrane region" description="Helical" evidence="1">
    <location>
        <begin position="28"/>
        <end position="47"/>
    </location>
</feature>
<dbReference type="STRING" id="1173584.SAMN05444851_0009"/>
<keyword evidence="1" id="KW-0812">Transmembrane</keyword>
<dbReference type="EMBL" id="FOJB01000001">
    <property type="protein sequence ID" value="SEV87372.1"/>
    <property type="molecule type" value="Genomic_DNA"/>
</dbReference>
<feature type="transmembrane region" description="Helical" evidence="1">
    <location>
        <begin position="53"/>
        <end position="73"/>
    </location>
</feature>
<evidence type="ECO:0000256" key="1">
    <source>
        <dbReference type="SAM" id="Phobius"/>
    </source>
</evidence>
<sequence length="90" mass="9950">MMFWATWWVWVAVAIALGILEMLAPGFIFLGFAVGAAVVGFLLFFGIAPGLPWMLVLFAAISLATWLVLRRVVGVRKGQSKRIDIDINEL</sequence>